<dbReference type="PANTHER" id="PTHR43640:SF1">
    <property type="entry name" value="THIOREDOXIN-DEPENDENT PEROXIREDOXIN"/>
    <property type="match status" value="1"/>
</dbReference>
<comment type="caution">
    <text evidence="2">The sequence shown here is derived from an EMBL/GenBank/DDBJ whole genome shotgun (WGS) entry which is preliminary data.</text>
</comment>
<dbReference type="InterPro" id="IPR047262">
    <property type="entry name" value="PRX-like1"/>
</dbReference>
<name>A0A7C8GTF0_9BACI</name>
<keyword evidence="3" id="KW-1185">Reference proteome</keyword>
<organism evidence="2 3">
    <name type="scientific">Gracilibacillus oryzae</name>
    <dbReference type="NCBI Taxonomy" id="1672701"/>
    <lineage>
        <taxon>Bacteria</taxon>
        <taxon>Bacillati</taxon>
        <taxon>Bacillota</taxon>
        <taxon>Bacilli</taxon>
        <taxon>Bacillales</taxon>
        <taxon>Bacillaceae</taxon>
        <taxon>Gracilibacillus</taxon>
    </lineage>
</organism>
<feature type="domain" description="Thioredoxin" evidence="1">
    <location>
        <begin position="6"/>
        <end position="160"/>
    </location>
</feature>
<gene>
    <name evidence="2" type="ORF">F9U64_12530</name>
</gene>
<evidence type="ECO:0000313" key="3">
    <source>
        <dbReference type="Proteomes" id="UP000480246"/>
    </source>
</evidence>
<dbReference type="SUPFAM" id="SSF52833">
    <property type="entry name" value="Thioredoxin-like"/>
    <property type="match status" value="1"/>
</dbReference>
<dbReference type="GO" id="GO:0016491">
    <property type="term" value="F:oxidoreductase activity"/>
    <property type="evidence" value="ECO:0007669"/>
    <property type="project" value="InterPro"/>
</dbReference>
<accession>A0A7C8GTF0</accession>
<proteinExistence type="predicted"/>
<dbReference type="PROSITE" id="PS51352">
    <property type="entry name" value="THIOREDOXIN_2"/>
    <property type="match status" value="1"/>
</dbReference>
<dbReference type="OrthoDB" id="9809746at2"/>
<dbReference type="CDD" id="cd02969">
    <property type="entry name" value="PRX_like1"/>
    <property type="match status" value="1"/>
</dbReference>
<evidence type="ECO:0000259" key="1">
    <source>
        <dbReference type="PROSITE" id="PS51352"/>
    </source>
</evidence>
<reference evidence="2 3" key="1">
    <citation type="submission" date="2019-10" db="EMBL/GenBank/DDBJ databases">
        <title>Gracilibacillus sp. nov. isolated from rice seeds.</title>
        <authorList>
            <person name="He S."/>
        </authorList>
    </citation>
    <scope>NUCLEOTIDE SEQUENCE [LARGE SCALE GENOMIC DNA]</scope>
    <source>
        <strain evidence="2 3">TD8</strain>
    </source>
</reference>
<dbReference type="PANTHER" id="PTHR43640">
    <property type="entry name" value="OS07G0260300 PROTEIN"/>
    <property type="match status" value="1"/>
</dbReference>
<protein>
    <submittedName>
        <fullName evidence="2">Thioredoxin family protein</fullName>
    </submittedName>
</protein>
<dbReference type="InterPro" id="IPR013766">
    <property type="entry name" value="Thioredoxin_domain"/>
</dbReference>
<dbReference type="Pfam" id="PF08534">
    <property type="entry name" value="Redoxin"/>
    <property type="match status" value="1"/>
</dbReference>
<evidence type="ECO:0000313" key="2">
    <source>
        <dbReference type="EMBL" id="KAB8132323.1"/>
    </source>
</evidence>
<dbReference type="InterPro" id="IPR036249">
    <property type="entry name" value="Thioredoxin-like_sf"/>
</dbReference>
<dbReference type="EMBL" id="WEID01000063">
    <property type="protein sequence ID" value="KAB8132323.1"/>
    <property type="molecule type" value="Genomic_DNA"/>
</dbReference>
<dbReference type="RefSeq" id="WP_153403898.1">
    <property type="nucleotide sequence ID" value="NZ_ML762432.1"/>
</dbReference>
<dbReference type="Gene3D" id="3.40.30.10">
    <property type="entry name" value="Glutaredoxin"/>
    <property type="match status" value="1"/>
</dbReference>
<dbReference type="InterPro" id="IPR013740">
    <property type="entry name" value="Redoxin"/>
</dbReference>
<dbReference type="Proteomes" id="UP000480246">
    <property type="component" value="Unassembled WGS sequence"/>
</dbReference>
<sequence>MSSFTLELGQKAPDFELPATDGKTYRLSDFADAKVLVIFFTCNHCPYVVGSNESTRATAEKFADQGVQFIGINSNSTNTKPLDALEGMTEEMEKQQFPWIYVKDQSQDVAVAYGAMRTPHFYVFNQDRELIYTGRALDNPKDTEKATVNDLENALAEHLAGKEITTPLTNPLGCNVKWEGKEKYWMPPEACDLV</sequence>
<dbReference type="AlphaFoldDB" id="A0A7C8GTF0"/>